<protein>
    <submittedName>
        <fullName evidence="2">Uncharacterized protein</fullName>
    </submittedName>
</protein>
<dbReference type="RefSeq" id="WP_272779559.1">
    <property type="nucleotide sequence ID" value="NZ_JAQQLI010000050.1"/>
</dbReference>
<sequence length="91" mass="9738">MRGLILAAAVAAGIGLAGVAPASAAPVGGAAGLLSAAEVHDAVVQAQWHGARRSHWRWGSRGYIHGPNRSHWRWGSRPRCHWRGRSVWGRC</sequence>
<dbReference type="EMBL" id="JAQQLI010000050">
    <property type="protein sequence ID" value="MDC7788728.1"/>
    <property type="molecule type" value="Genomic_DNA"/>
</dbReference>
<reference evidence="2" key="2">
    <citation type="submission" date="2023-02" db="EMBL/GenBank/DDBJ databases">
        <authorList>
            <person name="Rayyan A."/>
            <person name="Meyer T."/>
            <person name="Kyndt J.A."/>
        </authorList>
    </citation>
    <scope>NUCLEOTIDE SEQUENCE</scope>
    <source>
        <strain evidence="2">DSM 9987</strain>
    </source>
</reference>
<proteinExistence type="predicted"/>
<feature type="signal peptide" evidence="1">
    <location>
        <begin position="1"/>
        <end position="24"/>
    </location>
</feature>
<name>A0ABT5JG88_RHOTP</name>
<comment type="caution">
    <text evidence="2">The sequence shown here is derived from an EMBL/GenBank/DDBJ whole genome shotgun (WGS) entry which is preliminary data.</text>
</comment>
<dbReference type="Proteomes" id="UP001165652">
    <property type="component" value="Unassembled WGS sequence"/>
</dbReference>
<reference evidence="2" key="1">
    <citation type="journal article" date="2023" name="Microbiol Resour">
        <title>Genome Sequences of Rhodoplanes serenus and Two Thermotolerant Strains, Rhodoplanes tepidamans and 'Rhodoplanes cryptolactis,' Further Refine the Genus.</title>
        <authorList>
            <person name="Rayyan A.A."/>
            <person name="Kyndt J.A."/>
        </authorList>
    </citation>
    <scope>NUCLEOTIDE SEQUENCE</scope>
    <source>
        <strain evidence="2">DSM 9987</strain>
    </source>
</reference>
<keyword evidence="3" id="KW-1185">Reference proteome</keyword>
<accession>A0ABT5JG88</accession>
<evidence type="ECO:0000313" key="2">
    <source>
        <dbReference type="EMBL" id="MDC7788728.1"/>
    </source>
</evidence>
<gene>
    <name evidence="2" type="ORF">PQJ73_23825</name>
</gene>
<feature type="chain" id="PRO_5045489437" evidence="1">
    <location>
        <begin position="25"/>
        <end position="91"/>
    </location>
</feature>
<evidence type="ECO:0000256" key="1">
    <source>
        <dbReference type="SAM" id="SignalP"/>
    </source>
</evidence>
<keyword evidence="1" id="KW-0732">Signal</keyword>
<evidence type="ECO:0000313" key="3">
    <source>
        <dbReference type="Proteomes" id="UP001165652"/>
    </source>
</evidence>
<organism evidence="2 3">
    <name type="scientific">Rhodoplanes tepidamans</name>
    <name type="common">Rhodoplanes cryptolactis</name>
    <dbReference type="NCBI Taxonomy" id="200616"/>
    <lineage>
        <taxon>Bacteria</taxon>
        <taxon>Pseudomonadati</taxon>
        <taxon>Pseudomonadota</taxon>
        <taxon>Alphaproteobacteria</taxon>
        <taxon>Hyphomicrobiales</taxon>
        <taxon>Nitrobacteraceae</taxon>
        <taxon>Rhodoplanes</taxon>
    </lineage>
</organism>